<keyword evidence="4" id="KW-1185">Reference proteome</keyword>
<dbReference type="PIRSF" id="PIRSF017082">
    <property type="entry name" value="YflP"/>
    <property type="match status" value="1"/>
</dbReference>
<dbReference type="Proteomes" id="UP000602745">
    <property type="component" value="Unassembled WGS sequence"/>
</dbReference>
<dbReference type="InterPro" id="IPR005064">
    <property type="entry name" value="BUG"/>
</dbReference>
<reference evidence="3" key="1">
    <citation type="journal article" date="2014" name="Int. J. Syst. Evol. Microbiol.">
        <title>Complete genome sequence of Corynebacterium casei LMG S-19264T (=DSM 44701T), isolated from a smear-ripened cheese.</title>
        <authorList>
            <consortium name="US DOE Joint Genome Institute (JGI-PGF)"/>
            <person name="Walter F."/>
            <person name="Albersmeier A."/>
            <person name="Kalinowski J."/>
            <person name="Ruckert C."/>
        </authorList>
    </citation>
    <scope>NUCLEOTIDE SEQUENCE</scope>
    <source>
        <strain evidence="3">CCM 7684</strain>
    </source>
</reference>
<accession>A0A8J2YML7</accession>
<dbReference type="RefSeq" id="WP_188410827.1">
    <property type="nucleotide sequence ID" value="NZ_BMCP01000005.1"/>
</dbReference>
<dbReference type="PANTHER" id="PTHR42928:SF5">
    <property type="entry name" value="BLR1237 PROTEIN"/>
    <property type="match status" value="1"/>
</dbReference>
<comment type="similarity">
    <text evidence="1">Belongs to the UPF0065 (bug) family.</text>
</comment>
<dbReference type="InterPro" id="IPR042100">
    <property type="entry name" value="Bug_dom1"/>
</dbReference>
<feature type="chain" id="PRO_5035231643" description="Tripartite tricarboxylate transporter substrate binding protein" evidence="2">
    <location>
        <begin position="34"/>
        <end position="333"/>
    </location>
</feature>
<dbReference type="Gene3D" id="3.40.190.150">
    <property type="entry name" value="Bordetella uptake gene, domain 1"/>
    <property type="match status" value="1"/>
</dbReference>
<dbReference type="AlphaFoldDB" id="A0A8J2YML7"/>
<reference evidence="3" key="2">
    <citation type="submission" date="2020-09" db="EMBL/GenBank/DDBJ databases">
        <authorList>
            <person name="Sun Q."/>
            <person name="Sedlacek I."/>
        </authorList>
    </citation>
    <scope>NUCLEOTIDE SEQUENCE</scope>
    <source>
        <strain evidence="3">CCM 7684</strain>
    </source>
</reference>
<keyword evidence="2" id="KW-0732">Signal</keyword>
<gene>
    <name evidence="3" type="ORF">GCM10007276_31960</name>
</gene>
<protein>
    <recommendedName>
        <fullName evidence="5">Tripartite tricarboxylate transporter substrate binding protein</fullName>
    </recommendedName>
</protein>
<dbReference type="CDD" id="cd07012">
    <property type="entry name" value="PBP2_Bug_TTT"/>
    <property type="match status" value="1"/>
</dbReference>
<proteinExistence type="inferred from homology"/>
<dbReference type="Pfam" id="PF03401">
    <property type="entry name" value="TctC"/>
    <property type="match status" value="1"/>
</dbReference>
<evidence type="ECO:0000313" key="4">
    <source>
        <dbReference type="Proteomes" id="UP000602745"/>
    </source>
</evidence>
<dbReference type="PANTHER" id="PTHR42928">
    <property type="entry name" value="TRICARBOXYLATE-BINDING PROTEIN"/>
    <property type="match status" value="1"/>
</dbReference>
<feature type="signal peptide" evidence="2">
    <location>
        <begin position="1"/>
        <end position="33"/>
    </location>
</feature>
<dbReference type="EMBL" id="BMCP01000005">
    <property type="protein sequence ID" value="GGE52537.1"/>
    <property type="molecule type" value="Genomic_DNA"/>
</dbReference>
<dbReference type="Gene3D" id="3.40.190.10">
    <property type="entry name" value="Periplasmic binding protein-like II"/>
    <property type="match status" value="1"/>
</dbReference>
<organism evidence="3 4">
    <name type="scientific">Agaricicola taiwanensis</name>
    <dbReference type="NCBI Taxonomy" id="591372"/>
    <lineage>
        <taxon>Bacteria</taxon>
        <taxon>Pseudomonadati</taxon>
        <taxon>Pseudomonadota</taxon>
        <taxon>Alphaproteobacteria</taxon>
        <taxon>Rhodobacterales</taxon>
        <taxon>Paracoccaceae</taxon>
        <taxon>Agaricicola</taxon>
    </lineage>
</organism>
<comment type="caution">
    <text evidence="3">The sequence shown here is derived from an EMBL/GenBank/DDBJ whole genome shotgun (WGS) entry which is preliminary data.</text>
</comment>
<dbReference type="SUPFAM" id="SSF53850">
    <property type="entry name" value="Periplasmic binding protein-like II"/>
    <property type="match status" value="1"/>
</dbReference>
<evidence type="ECO:0000256" key="2">
    <source>
        <dbReference type="SAM" id="SignalP"/>
    </source>
</evidence>
<evidence type="ECO:0000256" key="1">
    <source>
        <dbReference type="ARBA" id="ARBA00006987"/>
    </source>
</evidence>
<evidence type="ECO:0008006" key="5">
    <source>
        <dbReference type="Google" id="ProtNLM"/>
    </source>
</evidence>
<name>A0A8J2YML7_9RHOB</name>
<evidence type="ECO:0000313" key="3">
    <source>
        <dbReference type="EMBL" id="GGE52537.1"/>
    </source>
</evidence>
<sequence>MKNGAFGAACARTFALAALSAIIGLGAGTAASAQTYPNQPIRVIVGFPPGGAADLLARVLAPHLQQELGQPVIVENRPGAQGRVGADSVAKAKPDGHTILMSTEGALVITPHMGEALPYDPLKDFAPISQVVGFAPVIVANASLEADTLADFIALAKKNPGKYSYGHSGIGGPNHLAMELLKEMAGIDIAAIPYQGTGAAIPAVISNEVSLLAGAIPALTPHITAKSLKPLAVTSSERISSVPDVPTVAESGVAGYEMSSWVGLLAPAGTPDDVMETLHAAIAKTLKNPQVIKSIEQGGQTVVGSTPDAFMKRITGDYEKYGALIKSLGLAQK</sequence>